<comment type="caution">
    <text evidence="1">The sequence shown here is derived from an EMBL/GenBank/DDBJ whole genome shotgun (WGS) entry which is preliminary data.</text>
</comment>
<sequence>QPADPDGAGYDEELLITINSKLNALKPDEIGKDKILFEP</sequence>
<reference evidence="1" key="1">
    <citation type="journal article" date="2014" name="Front. Microbiol.">
        <title>High frequency of phylogenetically diverse reductive dehalogenase-homologous genes in deep subseafloor sedimentary metagenomes.</title>
        <authorList>
            <person name="Kawai M."/>
            <person name="Futagami T."/>
            <person name="Toyoda A."/>
            <person name="Takaki Y."/>
            <person name="Nishi S."/>
            <person name="Hori S."/>
            <person name="Arai W."/>
            <person name="Tsubouchi T."/>
            <person name="Morono Y."/>
            <person name="Uchiyama I."/>
            <person name="Ito T."/>
            <person name="Fujiyama A."/>
            <person name="Inagaki F."/>
            <person name="Takami H."/>
        </authorList>
    </citation>
    <scope>NUCLEOTIDE SEQUENCE</scope>
    <source>
        <strain evidence="1">Expedition CK06-06</strain>
    </source>
</reference>
<evidence type="ECO:0000313" key="1">
    <source>
        <dbReference type="EMBL" id="GAH72289.1"/>
    </source>
</evidence>
<dbReference type="EMBL" id="BARU01028582">
    <property type="protein sequence ID" value="GAH72289.1"/>
    <property type="molecule type" value="Genomic_DNA"/>
</dbReference>
<gene>
    <name evidence="1" type="ORF">S03H2_45600</name>
</gene>
<proteinExistence type="predicted"/>
<feature type="non-terminal residue" evidence="1">
    <location>
        <position position="1"/>
    </location>
</feature>
<organism evidence="1">
    <name type="scientific">marine sediment metagenome</name>
    <dbReference type="NCBI Taxonomy" id="412755"/>
    <lineage>
        <taxon>unclassified sequences</taxon>
        <taxon>metagenomes</taxon>
        <taxon>ecological metagenomes</taxon>
    </lineage>
</organism>
<protein>
    <submittedName>
        <fullName evidence="1">Uncharacterized protein</fullName>
    </submittedName>
</protein>
<dbReference type="AlphaFoldDB" id="X1J1P6"/>
<name>X1J1P6_9ZZZZ</name>
<accession>X1J1P6</accession>